<evidence type="ECO:0000313" key="2">
    <source>
        <dbReference type="EMBL" id="RDX54544.1"/>
    </source>
</evidence>
<feature type="compositionally biased region" description="Basic and acidic residues" evidence="1">
    <location>
        <begin position="1"/>
        <end position="10"/>
    </location>
</feature>
<keyword evidence="3" id="KW-1185">Reference proteome</keyword>
<evidence type="ECO:0000313" key="3">
    <source>
        <dbReference type="Proteomes" id="UP000256964"/>
    </source>
</evidence>
<dbReference type="Proteomes" id="UP000256964">
    <property type="component" value="Unassembled WGS sequence"/>
</dbReference>
<accession>A0A371DPW4</accession>
<name>A0A371DPW4_9APHY</name>
<dbReference type="AlphaFoldDB" id="A0A371DPW4"/>
<proteinExistence type="predicted"/>
<feature type="compositionally biased region" description="Polar residues" evidence="1">
    <location>
        <begin position="14"/>
        <end position="23"/>
    </location>
</feature>
<evidence type="ECO:0000256" key="1">
    <source>
        <dbReference type="SAM" id="MobiDB-lite"/>
    </source>
</evidence>
<organism evidence="2 3">
    <name type="scientific">Lentinus brumalis</name>
    <dbReference type="NCBI Taxonomy" id="2498619"/>
    <lineage>
        <taxon>Eukaryota</taxon>
        <taxon>Fungi</taxon>
        <taxon>Dikarya</taxon>
        <taxon>Basidiomycota</taxon>
        <taxon>Agaricomycotina</taxon>
        <taxon>Agaricomycetes</taxon>
        <taxon>Polyporales</taxon>
        <taxon>Polyporaceae</taxon>
        <taxon>Lentinus</taxon>
    </lineage>
</organism>
<sequence>MIRGRPREPAPARNSGSPGSTWACQRREPSRVQSARTIVRAGVSVANIELCVDVISAAAR</sequence>
<feature type="region of interest" description="Disordered" evidence="1">
    <location>
        <begin position="1"/>
        <end position="33"/>
    </location>
</feature>
<protein>
    <submittedName>
        <fullName evidence="2">Uncharacterized protein</fullName>
    </submittedName>
</protein>
<reference evidence="2 3" key="1">
    <citation type="journal article" date="2018" name="Biotechnol. Biofuels">
        <title>Integrative visual omics of the white-rot fungus Polyporus brumalis exposes the biotechnological potential of its oxidative enzymes for delignifying raw plant biomass.</title>
        <authorList>
            <person name="Miyauchi S."/>
            <person name="Rancon A."/>
            <person name="Drula E."/>
            <person name="Hage H."/>
            <person name="Chaduli D."/>
            <person name="Favel A."/>
            <person name="Grisel S."/>
            <person name="Henrissat B."/>
            <person name="Herpoel-Gimbert I."/>
            <person name="Ruiz-Duenas F.J."/>
            <person name="Chevret D."/>
            <person name="Hainaut M."/>
            <person name="Lin J."/>
            <person name="Wang M."/>
            <person name="Pangilinan J."/>
            <person name="Lipzen A."/>
            <person name="Lesage-Meessen L."/>
            <person name="Navarro D."/>
            <person name="Riley R."/>
            <person name="Grigoriev I.V."/>
            <person name="Zhou S."/>
            <person name="Raouche S."/>
            <person name="Rosso M.N."/>
        </authorList>
    </citation>
    <scope>NUCLEOTIDE SEQUENCE [LARGE SCALE GENOMIC DNA]</scope>
    <source>
        <strain evidence="2 3">BRFM 1820</strain>
    </source>
</reference>
<gene>
    <name evidence="2" type="ORF">OH76DRAFT_1397875</name>
</gene>
<dbReference type="EMBL" id="KZ857384">
    <property type="protein sequence ID" value="RDX54544.1"/>
    <property type="molecule type" value="Genomic_DNA"/>
</dbReference>